<dbReference type="InterPro" id="IPR052194">
    <property type="entry name" value="MESH1"/>
</dbReference>
<dbReference type="EMBL" id="WJBE01000017">
    <property type="protein sequence ID" value="MBC3900898.1"/>
    <property type="molecule type" value="Genomic_DNA"/>
</dbReference>
<dbReference type="Pfam" id="PF13328">
    <property type="entry name" value="HD_4"/>
    <property type="match status" value="1"/>
</dbReference>
<reference evidence="2 3" key="1">
    <citation type="journal article" date="2020" name="mSystems">
        <title>Defining Genomic and Predicted Metabolic Features of the Acetobacterium Genus.</title>
        <authorList>
            <person name="Ross D.E."/>
            <person name="Marshall C.W."/>
            <person name="Gulliver D."/>
            <person name="May H.D."/>
            <person name="Norman R.S."/>
        </authorList>
    </citation>
    <scope>NUCLEOTIDE SEQUENCE [LARGE SCALE GENOMIC DNA]</scope>
    <source>
        <strain evidence="2 3">DSM 4132</strain>
    </source>
</reference>
<keyword evidence="3" id="KW-1185">Reference proteome</keyword>
<protein>
    <submittedName>
        <fullName evidence="2">HD domain-containing protein</fullName>
    </submittedName>
</protein>
<organism evidence="2 3">
    <name type="scientific">Acetobacterium malicum</name>
    <dbReference type="NCBI Taxonomy" id="52692"/>
    <lineage>
        <taxon>Bacteria</taxon>
        <taxon>Bacillati</taxon>
        <taxon>Bacillota</taxon>
        <taxon>Clostridia</taxon>
        <taxon>Eubacteriales</taxon>
        <taxon>Eubacteriaceae</taxon>
        <taxon>Acetobacterium</taxon>
    </lineage>
</organism>
<dbReference type="InterPro" id="IPR003607">
    <property type="entry name" value="HD/PDEase_dom"/>
</dbReference>
<gene>
    <name evidence="2" type="ORF">GH811_14880</name>
</gene>
<accession>A0ABR6Z0D5</accession>
<feature type="domain" description="HD/PDEase" evidence="1">
    <location>
        <begin position="31"/>
        <end position="141"/>
    </location>
</feature>
<proteinExistence type="predicted"/>
<name>A0ABR6Z0D5_9FIRM</name>
<evidence type="ECO:0000259" key="1">
    <source>
        <dbReference type="SMART" id="SM00471"/>
    </source>
</evidence>
<sequence length="189" mass="21345">MRFKNQGGSMSISKAIEFSAKAHEGHFRKGSQVPYITHPFEVAKILGEAVDPEENEALIIAGLLHDTVEDTDTSLETIRREFGQAVADLVASDSENKRLPWETRKQHTIDFLKNEATRDMQMLACADKLANLRSVKADYARIGEDVWDIFVRGKEKQAWYYKGVLDALTPLEGLAMYAELKALIQEIFN</sequence>
<dbReference type="Gene3D" id="1.10.3210.10">
    <property type="entry name" value="Hypothetical protein af1432"/>
    <property type="match status" value="1"/>
</dbReference>
<dbReference type="SUPFAM" id="SSF109604">
    <property type="entry name" value="HD-domain/PDEase-like"/>
    <property type="match status" value="1"/>
</dbReference>
<dbReference type="PANTHER" id="PTHR46246:SF1">
    <property type="entry name" value="GUANOSINE-3',5'-BIS(DIPHOSPHATE) 3'-PYROPHOSPHOHYDROLASE MESH1"/>
    <property type="match status" value="1"/>
</dbReference>
<dbReference type="CDD" id="cd00077">
    <property type="entry name" value="HDc"/>
    <property type="match status" value="1"/>
</dbReference>
<dbReference type="PANTHER" id="PTHR46246">
    <property type="entry name" value="GUANOSINE-3',5'-BIS(DIPHOSPHATE) 3'-PYROPHOSPHOHYDROLASE MESH1"/>
    <property type="match status" value="1"/>
</dbReference>
<dbReference type="Proteomes" id="UP000622405">
    <property type="component" value="Unassembled WGS sequence"/>
</dbReference>
<evidence type="ECO:0000313" key="3">
    <source>
        <dbReference type="Proteomes" id="UP000622405"/>
    </source>
</evidence>
<dbReference type="SMART" id="SM00471">
    <property type="entry name" value="HDc"/>
    <property type="match status" value="1"/>
</dbReference>
<comment type="caution">
    <text evidence="2">The sequence shown here is derived from an EMBL/GenBank/DDBJ whole genome shotgun (WGS) entry which is preliminary data.</text>
</comment>
<evidence type="ECO:0000313" key="2">
    <source>
        <dbReference type="EMBL" id="MBC3900898.1"/>
    </source>
</evidence>